<dbReference type="Proteomes" id="UP001232725">
    <property type="component" value="Unassembled WGS sequence"/>
</dbReference>
<dbReference type="RefSeq" id="WP_305996214.1">
    <property type="nucleotide sequence ID" value="NZ_JAVALS010000004.1"/>
</dbReference>
<protein>
    <submittedName>
        <fullName evidence="1">Uncharacterized protein</fullName>
    </submittedName>
</protein>
<name>A0ABT9IPV9_9MICC</name>
<sequence>MLNNTMDWLISASVSVETGLAQLQAQREGQPAMPAGLAEQTAYDDGEVPPGFDAQSWAFRAAELAQRSMAADLAAGSSP</sequence>
<accession>A0ABT9IPV9</accession>
<proteinExistence type="predicted"/>
<reference evidence="1 2" key="1">
    <citation type="submission" date="2023-08" db="EMBL/GenBank/DDBJ databases">
        <title>Arthrobacter horti sp. nov., isolated from forest soil.</title>
        <authorList>
            <person name="Park M."/>
        </authorList>
    </citation>
    <scope>NUCLEOTIDE SEQUENCE [LARGE SCALE GENOMIC DNA]</scope>
    <source>
        <strain evidence="1 2">YJM1</strain>
    </source>
</reference>
<gene>
    <name evidence="1" type="ORF">Q9R02_08380</name>
</gene>
<dbReference type="EMBL" id="JAVALS010000004">
    <property type="protein sequence ID" value="MDP5227165.1"/>
    <property type="molecule type" value="Genomic_DNA"/>
</dbReference>
<keyword evidence="2" id="KW-1185">Reference proteome</keyword>
<organism evidence="1 2">
    <name type="scientific">Arthrobacter horti</name>
    <dbReference type="NCBI Taxonomy" id="3068273"/>
    <lineage>
        <taxon>Bacteria</taxon>
        <taxon>Bacillati</taxon>
        <taxon>Actinomycetota</taxon>
        <taxon>Actinomycetes</taxon>
        <taxon>Micrococcales</taxon>
        <taxon>Micrococcaceae</taxon>
        <taxon>Arthrobacter</taxon>
    </lineage>
</organism>
<comment type="caution">
    <text evidence="1">The sequence shown here is derived from an EMBL/GenBank/DDBJ whole genome shotgun (WGS) entry which is preliminary data.</text>
</comment>
<evidence type="ECO:0000313" key="2">
    <source>
        <dbReference type="Proteomes" id="UP001232725"/>
    </source>
</evidence>
<evidence type="ECO:0000313" key="1">
    <source>
        <dbReference type="EMBL" id="MDP5227165.1"/>
    </source>
</evidence>